<dbReference type="AlphaFoldDB" id="A0A1G6PBC4"/>
<dbReference type="PANTHER" id="PTHR43245">
    <property type="entry name" value="BIFUNCTIONAL POLYMYXIN RESISTANCE PROTEIN ARNA"/>
    <property type="match status" value="1"/>
</dbReference>
<protein>
    <submittedName>
        <fullName evidence="2">Nucleoside-diphosphate-sugar epimerase</fullName>
    </submittedName>
</protein>
<evidence type="ECO:0000259" key="1">
    <source>
        <dbReference type="Pfam" id="PF01370"/>
    </source>
</evidence>
<dbReference type="SUPFAM" id="SSF51735">
    <property type="entry name" value="NAD(P)-binding Rossmann-fold domains"/>
    <property type="match status" value="1"/>
</dbReference>
<evidence type="ECO:0000313" key="2">
    <source>
        <dbReference type="EMBL" id="SDC77570.1"/>
    </source>
</evidence>
<dbReference type="InterPro" id="IPR036291">
    <property type="entry name" value="NAD(P)-bd_dom_sf"/>
</dbReference>
<dbReference type="STRING" id="390242.SAMN04488024_1039"/>
<organism evidence="2 3">
    <name type="scientific">Pedobacter soli</name>
    <dbReference type="NCBI Taxonomy" id="390242"/>
    <lineage>
        <taxon>Bacteria</taxon>
        <taxon>Pseudomonadati</taxon>
        <taxon>Bacteroidota</taxon>
        <taxon>Sphingobacteriia</taxon>
        <taxon>Sphingobacteriales</taxon>
        <taxon>Sphingobacteriaceae</taxon>
        <taxon>Pedobacter</taxon>
    </lineage>
</organism>
<keyword evidence="3" id="KW-1185">Reference proteome</keyword>
<evidence type="ECO:0000313" key="3">
    <source>
        <dbReference type="Proteomes" id="UP000199455"/>
    </source>
</evidence>
<dbReference type="Proteomes" id="UP000199455">
    <property type="component" value="Unassembled WGS sequence"/>
</dbReference>
<gene>
    <name evidence="2" type="ORF">SAMN04488024_1039</name>
</gene>
<name>A0A1G6PBC4_9SPHI</name>
<dbReference type="InterPro" id="IPR001509">
    <property type="entry name" value="Epimerase_deHydtase"/>
</dbReference>
<accession>A0A1G6PBC4</accession>
<dbReference type="PANTHER" id="PTHR43245:SF55">
    <property type="entry name" value="NAD(P)-BINDING DOMAIN-CONTAINING PROTEIN"/>
    <property type="match status" value="1"/>
</dbReference>
<dbReference type="RefSeq" id="WP_090766616.1">
    <property type="nucleotide sequence ID" value="NZ_FMZH01000003.1"/>
</dbReference>
<reference evidence="3" key="1">
    <citation type="submission" date="2016-10" db="EMBL/GenBank/DDBJ databases">
        <authorList>
            <person name="Varghese N."/>
            <person name="Submissions S."/>
        </authorList>
    </citation>
    <scope>NUCLEOTIDE SEQUENCE [LARGE SCALE GENOMIC DNA]</scope>
    <source>
        <strain evidence="3">DSM 18609</strain>
    </source>
</reference>
<dbReference type="Pfam" id="PF01370">
    <property type="entry name" value="Epimerase"/>
    <property type="match status" value="1"/>
</dbReference>
<dbReference type="Gene3D" id="3.40.50.720">
    <property type="entry name" value="NAD(P)-binding Rossmann-like Domain"/>
    <property type="match status" value="1"/>
</dbReference>
<dbReference type="EMBL" id="FMZH01000003">
    <property type="protein sequence ID" value="SDC77570.1"/>
    <property type="molecule type" value="Genomic_DNA"/>
</dbReference>
<proteinExistence type="predicted"/>
<dbReference type="InterPro" id="IPR050177">
    <property type="entry name" value="Lipid_A_modif_metabolic_enz"/>
</dbReference>
<sequence>MNHLIFGGSGFIGTHLKRYIKETLSLKDNVYSFDLKKKVSDDFEILDVRKAINLKLDNARNSVIYNLAAVHTTPGHPDHEYFEANVFGAQNVCDFARQNNIQTIVFTSSIAPYGASEDYKTEETLPMPNTPYGISKLTAEYIHKLWQAEDPSNRRLIIVRPGVVFGKQEGGNFTRLYNSLKKGFFFYPGRKDTIKSSVYVKDVVRILYETGQMEKPGHVTYNLTYYPAPTIEEICVTMAEATRIKAPKVLVPGWALKSAAGSAYFGARILGKNISGIHPDRVKKLMISTNISGEKLKLSPYKLQFSLREALEDWYRDCENIELY</sequence>
<feature type="domain" description="NAD-dependent epimerase/dehydratase" evidence="1">
    <location>
        <begin position="4"/>
        <end position="213"/>
    </location>
</feature>